<dbReference type="EMBL" id="JBHSWA010000001">
    <property type="protein sequence ID" value="MFC6643061.1"/>
    <property type="molecule type" value="Genomic_DNA"/>
</dbReference>
<gene>
    <name evidence="1" type="ORF">ACFQAU_16535</name>
</gene>
<dbReference type="Proteomes" id="UP001596403">
    <property type="component" value="Unassembled WGS sequence"/>
</dbReference>
<accession>A0ABW1Z379</accession>
<evidence type="ECO:0000313" key="1">
    <source>
        <dbReference type="EMBL" id="MFC6643061.1"/>
    </source>
</evidence>
<proteinExistence type="predicted"/>
<reference evidence="2" key="1">
    <citation type="journal article" date="2019" name="Int. J. Syst. Evol. Microbiol.">
        <title>The Global Catalogue of Microorganisms (GCM) 10K type strain sequencing project: providing services to taxonomists for standard genome sequencing and annotation.</title>
        <authorList>
            <consortium name="The Broad Institute Genomics Platform"/>
            <consortium name="The Broad Institute Genome Sequencing Center for Infectious Disease"/>
            <person name="Wu L."/>
            <person name="Ma J."/>
        </authorList>
    </citation>
    <scope>NUCLEOTIDE SEQUENCE [LARGE SCALE GENOMIC DNA]</scope>
    <source>
        <strain evidence="2">NBRC 111368</strain>
    </source>
</reference>
<evidence type="ECO:0000313" key="2">
    <source>
        <dbReference type="Proteomes" id="UP001596403"/>
    </source>
</evidence>
<protein>
    <recommendedName>
        <fullName evidence="3">Lipoprotein</fullName>
    </recommendedName>
</protein>
<comment type="caution">
    <text evidence="1">The sequence shown here is derived from an EMBL/GenBank/DDBJ whole genome shotgun (WGS) entry which is preliminary data.</text>
</comment>
<dbReference type="PROSITE" id="PS51257">
    <property type="entry name" value="PROKAR_LIPOPROTEIN"/>
    <property type="match status" value="1"/>
</dbReference>
<name>A0ABW1Z379_9RHOB</name>
<dbReference type="RefSeq" id="WP_067622059.1">
    <property type="nucleotide sequence ID" value="NZ_JBHSWA010000001.1"/>
</dbReference>
<keyword evidence="2" id="KW-1185">Reference proteome</keyword>
<sequence length="112" mass="11829">MKRLVILGFLTGSLAACVEPPASPMEAAARRAAAAELTAKQCAGFAGGYESVRKLRHDANQNIATARRLGATDATIAKARTDVRMAFDMQVAFSNPQQACNMMVGELAWATG</sequence>
<evidence type="ECO:0008006" key="3">
    <source>
        <dbReference type="Google" id="ProtNLM"/>
    </source>
</evidence>
<organism evidence="1 2">
    <name type="scientific">Sulfitobacter profundi</name>
    <dbReference type="NCBI Taxonomy" id="2679961"/>
    <lineage>
        <taxon>Bacteria</taxon>
        <taxon>Pseudomonadati</taxon>
        <taxon>Pseudomonadota</taxon>
        <taxon>Alphaproteobacteria</taxon>
        <taxon>Rhodobacterales</taxon>
        <taxon>Roseobacteraceae</taxon>
        <taxon>Sulfitobacter</taxon>
    </lineage>
</organism>